<dbReference type="EMBL" id="KV440993">
    <property type="protein sequence ID" value="OAD69080.1"/>
    <property type="molecule type" value="Genomic_DNA"/>
</dbReference>
<dbReference type="InParanoid" id="A0A163D6E6"/>
<dbReference type="OrthoDB" id="2271291at2759"/>
<dbReference type="Proteomes" id="UP000077315">
    <property type="component" value="Unassembled WGS sequence"/>
</dbReference>
<accession>A0A163D6E6</accession>
<name>A0A163D6E6_PHYB8</name>
<dbReference type="VEuPathDB" id="FungiDB:PHYBLDRAFT_172913"/>
<dbReference type="GeneID" id="28997798"/>
<dbReference type="AlphaFoldDB" id="A0A163D6E6"/>
<evidence type="ECO:0000313" key="2">
    <source>
        <dbReference type="Proteomes" id="UP000077315"/>
    </source>
</evidence>
<sequence length="200" mass="22770">MDPVKAALVRGIANFVVKLPTREVADMDSIGKTEFPQQNVVLRWENKNEEVSDIRPDAAISTIVQSKYGRPLDFGEVKPDTLRLAILSKDTNDRYSQDVCFAFQVNGYRISFFMVYMQHQDLYIMVEVASFNFPSSLDDLDKLTTKKNLCTLARVSSSFWNNSINLLKSPISSSPRLPISTLYQLIEKSHKKSIRTTSCY</sequence>
<proteinExistence type="predicted"/>
<dbReference type="STRING" id="763407.A0A163D6E6"/>
<keyword evidence="2" id="KW-1185">Reference proteome</keyword>
<gene>
    <name evidence="1" type="ORF">PHYBLDRAFT_172913</name>
</gene>
<protein>
    <submittedName>
        <fullName evidence="1">Uncharacterized protein</fullName>
    </submittedName>
</protein>
<organism evidence="1 2">
    <name type="scientific">Phycomyces blakesleeanus (strain ATCC 8743b / DSM 1359 / FGSC 10004 / NBRC 33097 / NRRL 1555)</name>
    <dbReference type="NCBI Taxonomy" id="763407"/>
    <lineage>
        <taxon>Eukaryota</taxon>
        <taxon>Fungi</taxon>
        <taxon>Fungi incertae sedis</taxon>
        <taxon>Mucoromycota</taxon>
        <taxon>Mucoromycotina</taxon>
        <taxon>Mucoromycetes</taxon>
        <taxon>Mucorales</taxon>
        <taxon>Phycomycetaceae</taxon>
        <taxon>Phycomyces</taxon>
    </lineage>
</organism>
<evidence type="ECO:0000313" key="1">
    <source>
        <dbReference type="EMBL" id="OAD69080.1"/>
    </source>
</evidence>
<reference evidence="2" key="1">
    <citation type="submission" date="2015-06" db="EMBL/GenBank/DDBJ databases">
        <title>Expansion of signal transduction pathways in fungi by whole-genome duplication.</title>
        <authorList>
            <consortium name="DOE Joint Genome Institute"/>
            <person name="Corrochano L.M."/>
            <person name="Kuo A."/>
            <person name="Marcet-Houben M."/>
            <person name="Polaino S."/>
            <person name="Salamov A."/>
            <person name="Villalobos J.M."/>
            <person name="Alvarez M.I."/>
            <person name="Avalos J."/>
            <person name="Benito E.P."/>
            <person name="Benoit I."/>
            <person name="Burger G."/>
            <person name="Camino L.P."/>
            <person name="Canovas D."/>
            <person name="Cerda-Olmedo E."/>
            <person name="Cheng J.-F."/>
            <person name="Dominguez A."/>
            <person name="Elias M."/>
            <person name="Eslava A.P."/>
            <person name="Glaser F."/>
            <person name="Grimwood J."/>
            <person name="Gutierrez G."/>
            <person name="Heitman J."/>
            <person name="Henrissat B."/>
            <person name="Iturriaga E.A."/>
            <person name="Lang B.F."/>
            <person name="Lavin J.L."/>
            <person name="Lee S."/>
            <person name="Li W."/>
            <person name="Lindquist E."/>
            <person name="Lopez-Garcia S."/>
            <person name="Luque E.M."/>
            <person name="Marcos A.T."/>
            <person name="Martin J."/>
            <person name="McCluskey K."/>
            <person name="Medina H.R."/>
            <person name="Miralles-Duran A."/>
            <person name="Miyazaki A."/>
            <person name="Munoz-Torres E."/>
            <person name="Oguiza J.A."/>
            <person name="Ohm R."/>
            <person name="Olmedo M."/>
            <person name="Orejas M."/>
            <person name="Ortiz-Castellanos L."/>
            <person name="Pisabarro A.G."/>
            <person name="Rodriguez-Romero J."/>
            <person name="Ruiz-Herrera J."/>
            <person name="Ruiz-Vazquez R."/>
            <person name="Sanz C."/>
            <person name="Schackwitz W."/>
            <person name="Schmutz J."/>
            <person name="Shahriari M."/>
            <person name="Shelest E."/>
            <person name="Silva-Franco F."/>
            <person name="Soanes D."/>
            <person name="Syed K."/>
            <person name="Tagua V.G."/>
            <person name="Talbot N.J."/>
            <person name="Thon M."/>
            <person name="De vries R.P."/>
            <person name="Wiebenga A."/>
            <person name="Yadav J.S."/>
            <person name="Braun E.L."/>
            <person name="Baker S."/>
            <person name="Garre V."/>
            <person name="Horwitz B."/>
            <person name="Torres-Martinez S."/>
            <person name="Idnurm A."/>
            <person name="Herrera-Estrella A."/>
            <person name="Gabaldon T."/>
            <person name="Grigoriev I.V."/>
        </authorList>
    </citation>
    <scope>NUCLEOTIDE SEQUENCE [LARGE SCALE GENOMIC DNA]</scope>
    <source>
        <strain evidence="2">NRRL 1555(-)</strain>
    </source>
</reference>
<dbReference type="RefSeq" id="XP_018287120.1">
    <property type="nucleotide sequence ID" value="XM_018436892.1"/>
</dbReference>